<dbReference type="GO" id="GO:0005829">
    <property type="term" value="C:cytosol"/>
    <property type="evidence" value="ECO:0007669"/>
    <property type="project" value="TreeGrafter"/>
</dbReference>
<protein>
    <submittedName>
        <fullName evidence="5">AraC family transcriptional regulator</fullName>
    </submittedName>
</protein>
<organism evidence="5 6">
    <name type="scientific">Burkholderia ubonensis</name>
    <dbReference type="NCBI Taxonomy" id="101571"/>
    <lineage>
        <taxon>Bacteria</taxon>
        <taxon>Pseudomonadati</taxon>
        <taxon>Pseudomonadota</taxon>
        <taxon>Betaproteobacteria</taxon>
        <taxon>Burkholderiales</taxon>
        <taxon>Burkholderiaceae</taxon>
        <taxon>Burkholderia</taxon>
        <taxon>Burkholderia cepacia complex</taxon>
    </lineage>
</organism>
<dbReference type="PROSITE" id="PS01124">
    <property type="entry name" value="HTH_ARAC_FAMILY_2"/>
    <property type="match status" value="1"/>
</dbReference>
<keyword evidence="3" id="KW-0804">Transcription</keyword>
<dbReference type="InterPro" id="IPR032687">
    <property type="entry name" value="AraC-type_N"/>
</dbReference>
<dbReference type="GO" id="GO:0003700">
    <property type="term" value="F:DNA-binding transcription factor activity"/>
    <property type="evidence" value="ECO:0007669"/>
    <property type="project" value="InterPro"/>
</dbReference>
<dbReference type="EMBL" id="CP013422">
    <property type="protein sequence ID" value="AOJ77910.1"/>
    <property type="molecule type" value="Genomic_DNA"/>
</dbReference>
<dbReference type="Gene3D" id="1.10.10.60">
    <property type="entry name" value="Homeodomain-like"/>
    <property type="match status" value="1"/>
</dbReference>
<dbReference type="PANTHER" id="PTHR47894">
    <property type="entry name" value="HTH-TYPE TRANSCRIPTIONAL REGULATOR GADX"/>
    <property type="match status" value="1"/>
</dbReference>
<feature type="domain" description="HTH araC/xylS-type" evidence="4">
    <location>
        <begin position="274"/>
        <end position="371"/>
    </location>
</feature>
<proteinExistence type="predicted"/>
<dbReference type="SMART" id="SM00342">
    <property type="entry name" value="HTH_ARAC"/>
    <property type="match status" value="1"/>
</dbReference>
<keyword evidence="1" id="KW-0805">Transcription regulation</keyword>
<evidence type="ECO:0000313" key="5">
    <source>
        <dbReference type="EMBL" id="AOJ77910.1"/>
    </source>
</evidence>
<dbReference type="PANTHER" id="PTHR47894:SF1">
    <property type="entry name" value="HTH-TYPE TRANSCRIPTIONAL REGULATOR VQSM"/>
    <property type="match status" value="1"/>
</dbReference>
<evidence type="ECO:0000259" key="4">
    <source>
        <dbReference type="PROSITE" id="PS01124"/>
    </source>
</evidence>
<evidence type="ECO:0000256" key="3">
    <source>
        <dbReference type="ARBA" id="ARBA00023163"/>
    </source>
</evidence>
<dbReference type="SUPFAM" id="SSF46689">
    <property type="entry name" value="Homeodomain-like"/>
    <property type="match status" value="1"/>
</dbReference>
<accession>A0A1B4LL32</accession>
<dbReference type="GeneID" id="45679416"/>
<name>A0A1B4LL32_9BURK</name>
<evidence type="ECO:0000256" key="1">
    <source>
        <dbReference type="ARBA" id="ARBA00023015"/>
    </source>
</evidence>
<evidence type="ECO:0000256" key="2">
    <source>
        <dbReference type="ARBA" id="ARBA00023125"/>
    </source>
</evidence>
<dbReference type="Pfam" id="PF12625">
    <property type="entry name" value="Arabinose_bd"/>
    <property type="match status" value="1"/>
</dbReference>
<dbReference type="AlphaFoldDB" id="A0A1B4LL32"/>
<dbReference type="RefSeq" id="WP_014725164.1">
    <property type="nucleotide sequence ID" value="NZ_CP013422.1"/>
</dbReference>
<sequence length="380" mass="42891">MEEPAVDTPSVGCRPCRSTLHAIAFERSGKKTFDTVLDSFSTYPLATVPISVVNGFLAGAEREVVVRLAERSGIPAHLLEKPAARVTQQQFATLYRLLATELDDEMPGIFSRPLRSGLLKYLCLSLIDAPRLDVALNRIGQFFRLILDDFRLASWREGALACVEFIPDPDGRPVSALGSELMLKLVHGVASWLIGQKIALREVSFRFLRPTQSGDLLYLFPGPVRFGRDKTCLFFDAGYLDRPISRRKPDLEEFLRRAPEDWIFTSFAEQMACHRVRRLIENALPSMPTIETVARELHVSVRTLARRLADDGTSFQAIKDDVRRDVAIYRLTRSDDSIEAVSNSVGFDDPTAFYRAFRHWTGSTPATYRQQPWKARRQAG</sequence>
<evidence type="ECO:0000313" key="6">
    <source>
        <dbReference type="Proteomes" id="UP000243680"/>
    </source>
</evidence>
<dbReference type="Pfam" id="PF12833">
    <property type="entry name" value="HTH_18"/>
    <property type="match status" value="1"/>
</dbReference>
<reference evidence="5 6" key="1">
    <citation type="submission" date="2015-12" db="EMBL/GenBank/DDBJ databases">
        <title>Diversity of Burkholderia near neighbor genomes.</title>
        <authorList>
            <person name="Sahl J."/>
            <person name="Wagner D."/>
            <person name="Keim P."/>
        </authorList>
    </citation>
    <scope>NUCLEOTIDE SEQUENCE [LARGE SCALE GENOMIC DNA]</scope>
    <source>
        <strain evidence="5 6">MSMB0783</strain>
    </source>
</reference>
<dbReference type="GO" id="GO:0000976">
    <property type="term" value="F:transcription cis-regulatory region binding"/>
    <property type="evidence" value="ECO:0007669"/>
    <property type="project" value="TreeGrafter"/>
</dbReference>
<dbReference type="InterPro" id="IPR009057">
    <property type="entry name" value="Homeodomain-like_sf"/>
</dbReference>
<keyword evidence="2" id="KW-0238">DNA-binding</keyword>
<dbReference type="InterPro" id="IPR018060">
    <property type="entry name" value="HTH_AraC"/>
</dbReference>
<gene>
    <name evidence="5" type="ORF">WJ35_22950</name>
</gene>
<dbReference type="Proteomes" id="UP000243680">
    <property type="component" value="Chromosome 2"/>
</dbReference>